<reference evidence="3 4" key="1">
    <citation type="journal article" date="2020" name="Genomics">
        <title>Complete, high-quality genomes from long-read metagenomic sequencing of two wolf lichen thalli reveals enigmatic genome architecture.</title>
        <authorList>
            <person name="McKenzie S.K."/>
            <person name="Walston R.F."/>
            <person name="Allen J.L."/>
        </authorList>
    </citation>
    <scope>NUCLEOTIDE SEQUENCE [LARGE SCALE GENOMIC DNA]</scope>
    <source>
        <strain evidence="3">WasteWater2</strain>
    </source>
</reference>
<dbReference type="RefSeq" id="XP_037168496.1">
    <property type="nucleotide sequence ID" value="XM_037304403.1"/>
</dbReference>
<sequence length="293" mass="33673">MEKYLPLINEDEEGFERSQLAWKRKSRGCYQIRLSTAILSLILVISLSCNLFFILPLPNSANSETSSISPQGTRWAGLVRNVSVPIYSSTEYGPAVGTQEERDALWGALDISPGTIALSDEFAAQNGLPRSQRFPWDQSKGIYIIGAFHQMHCLIKIQKFTSAAHRGAPLEDDNLYHHVEHCLDGLLQDVYCHADDTPWFELPPKPFRQGYDPFQTRQCRNWDRLVDWAAGYDACYRDDNVTDVNGREVESEYEHYTFCPEGSEYVPEMERYYREHELHRTGFVFGAERDSEE</sequence>
<dbReference type="GeneID" id="59284143"/>
<name>A0A8H6G2F5_9LECA</name>
<evidence type="ECO:0000256" key="1">
    <source>
        <dbReference type="ARBA" id="ARBA00035112"/>
    </source>
</evidence>
<comment type="caution">
    <text evidence="3">The sequence shown here is derived from an EMBL/GenBank/DDBJ whole genome shotgun (WGS) entry which is preliminary data.</text>
</comment>
<protein>
    <submittedName>
        <fullName evidence="3">Uncharacterized protein</fullName>
    </submittedName>
</protein>
<proteinExistence type="inferred from homology"/>
<dbReference type="GO" id="GO:0043386">
    <property type="term" value="P:mycotoxin biosynthetic process"/>
    <property type="evidence" value="ECO:0007669"/>
    <property type="project" value="InterPro"/>
</dbReference>
<accession>A0A8H6G2F5</accession>
<gene>
    <name evidence="3" type="ORF">HO173_002470</name>
</gene>
<evidence type="ECO:0000313" key="4">
    <source>
        <dbReference type="Proteomes" id="UP000578531"/>
    </source>
</evidence>
<dbReference type="AlphaFoldDB" id="A0A8H6G2F5"/>
<evidence type="ECO:0000313" key="3">
    <source>
        <dbReference type="EMBL" id="KAF6239209.1"/>
    </source>
</evidence>
<keyword evidence="2" id="KW-0472">Membrane</keyword>
<dbReference type="Pfam" id="PF11807">
    <property type="entry name" value="UstYa"/>
    <property type="match status" value="1"/>
</dbReference>
<evidence type="ECO:0000256" key="2">
    <source>
        <dbReference type="SAM" id="Phobius"/>
    </source>
</evidence>
<dbReference type="PANTHER" id="PTHR33365:SF6">
    <property type="entry name" value="OXIDASE USTYA"/>
    <property type="match status" value="1"/>
</dbReference>
<dbReference type="InterPro" id="IPR021765">
    <property type="entry name" value="UstYa-like"/>
</dbReference>
<dbReference type="Proteomes" id="UP000578531">
    <property type="component" value="Unassembled WGS sequence"/>
</dbReference>
<keyword evidence="2" id="KW-1133">Transmembrane helix</keyword>
<dbReference type="PANTHER" id="PTHR33365">
    <property type="entry name" value="YALI0B05434P"/>
    <property type="match status" value="1"/>
</dbReference>
<organism evidence="3 4">
    <name type="scientific">Letharia columbiana</name>
    <dbReference type="NCBI Taxonomy" id="112416"/>
    <lineage>
        <taxon>Eukaryota</taxon>
        <taxon>Fungi</taxon>
        <taxon>Dikarya</taxon>
        <taxon>Ascomycota</taxon>
        <taxon>Pezizomycotina</taxon>
        <taxon>Lecanoromycetes</taxon>
        <taxon>OSLEUM clade</taxon>
        <taxon>Lecanoromycetidae</taxon>
        <taxon>Lecanorales</taxon>
        <taxon>Lecanorineae</taxon>
        <taxon>Parmeliaceae</taxon>
        <taxon>Letharia</taxon>
    </lineage>
</organism>
<comment type="similarity">
    <text evidence="1">Belongs to the ustYa family.</text>
</comment>
<feature type="transmembrane region" description="Helical" evidence="2">
    <location>
        <begin position="32"/>
        <end position="55"/>
    </location>
</feature>
<dbReference type="OrthoDB" id="3687641at2759"/>
<keyword evidence="4" id="KW-1185">Reference proteome</keyword>
<keyword evidence="2" id="KW-0812">Transmembrane</keyword>
<dbReference type="EMBL" id="JACCJC010000006">
    <property type="protein sequence ID" value="KAF6239209.1"/>
    <property type="molecule type" value="Genomic_DNA"/>
</dbReference>